<gene>
    <name evidence="2" type="ORF">Lfee_1268</name>
    <name evidence="3" type="ORF">NCTC12022_00810</name>
</gene>
<dbReference type="SUPFAM" id="SSF118001">
    <property type="entry name" value="YehU-like"/>
    <property type="match status" value="1"/>
</dbReference>
<name>A0A0W0TX22_9GAMM</name>
<comment type="similarity">
    <text evidence="1">Belongs to the UPF0270 family.</text>
</comment>
<reference evidence="3 5" key="2">
    <citation type="submission" date="2018-06" db="EMBL/GenBank/DDBJ databases">
        <authorList>
            <consortium name="Pathogen Informatics"/>
            <person name="Doyle S."/>
        </authorList>
    </citation>
    <scope>NUCLEOTIDE SEQUENCE [LARGE SCALE GENOMIC DNA]</scope>
    <source>
        <strain evidence="3 5">NCTC12022</strain>
    </source>
</reference>
<dbReference type="AlphaFoldDB" id="A0A0W0TX22"/>
<proteinExistence type="inferred from homology"/>
<protein>
    <submittedName>
        <fullName evidence="2">Uncharacterized protein</fullName>
    </submittedName>
</protein>
<dbReference type="EMBL" id="UASS01000006">
    <property type="protein sequence ID" value="SPX60094.1"/>
    <property type="molecule type" value="Genomic_DNA"/>
</dbReference>
<organism evidence="2 4">
    <name type="scientific">Legionella feeleii</name>
    <dbReference type="NCBI Taxonomy" id="453"/>
    <lineage>
        <taxon>Bacteria</taxon>
        <taxon>Pseudomonadati</taxon>
        <taxon>Pseudomonadota</taxon>
        <taxon>Gammaproteobacteria</taxon>
        <taxon>Legionellales</taxon>
        <taxon>Legionellaceae</taxon>
        <taxon>Legionella</taxon>
    </lineage>
</organism>
<accession>A0A0W0TX22</accession>
<dbReference type="Pfam" id="PF06794">
    <property type="entry name" value="UPF0270"/>
    <property type="match status" value="1"/>
</dbReference>
<dbReference type="OrthoDB" id="6120729at2"/>
<sequence>MIEIDYHLLSEFAVENLIMTLLTREATDYGEEEMDFAQKKQQLLTRLEQGDAVIIYSAEEGYCTIVPVEEKQKWLSQEKAIA</sequence>
<keyword evidence="4" id="KW-1185">Reference proteome</keyword>
<dbReference type="Gene3D" id="1.10.10.610">
    <property type="entry name" value="YehU-like"/>
    <property type="match status" value="1"/>
</dbReference>
<dbReference type="Proteomes" id="UP000251942">
    <property type="component" value="Unassembled WGS sequence"/>
</dbReference>
<dbReference type="RefSeq" id="WP_058445025.1">
    <property type="nucleotide sequence ID" value="NZ_LBHK01000063.1"/>
</dbReference>
<dbReference type="InterPro" id="IPR010648">
    <property type="entry name" value="UPF0270"/>
</dbReference>
<reference evidence="2 4" key="1">
    <citation type="submission" date="2015-11" db="EMBL/GenBank/DDBJ databases">
        <title>Genomic analysis of 38 Legionella species identifies large and diverse effector repertoires.</title>
        <authorList>
            <person name="Burstein D."/>
            <person name="Amaro F."/>
            <person name="Zusman T."/>
            <person name="Lifshitz Z."/>
            <person name="Cohen O."/>
            <person name="Gilbert J.A."/>
            <person name="Pupko T."/>
            <person name="Shuman H.A."/>
            <person name="Segal G."/>
        </authorList>
    </citation>
    <scope>NUCLEOTIDE SEQUENCE [LARGE SCALE GENOMIC DNA]</scope>
    <source>
        <strain evidence="2 4">WO-44C</strain>
    </source>
</reference>
<evidence type="ECO:0000313" key="5">
    <source>
        <dbReference type="Proteomes" id="UP000251942"/>
    </source>
</evidence>
<dbReference type="EMBL" id="LNYB01000041">
    <property type="protein sequence ID" value="KTD00192.1"/>
    <property type="molecule type" value="Genomic_DNA"/>
</dbReference>
<evidence type="ECO:0000313" key="4">
    <source>
        <dbReference type="Proteomes" id="UP000054698"/>
    </source>
</evidence>
<dbReference type="PATRIC" id="fig|453.4.peg.1380"/>
<dbReference type="Proteomes" id="UP000054698">
    <property type="component" value="Unassembled WGS sequence"/>
</dbReference>
<evidence type="ECO:0000256" key="1">
    <source>
        <dbReference type="ARBA" id="ARBA00006450"/>
    </source>
</evidence>
<evidence type="ECO:0000313" key="3">
    <source>
        <dbReference type="EMBL" id="SPX60094.1"/>
    </source>
</evidence>
<dbReference type="InterPro" id="IPR036685">
    <property type="entry name" value="YehU-like_sf"/>
</dbReference>
<evidence type="ECO:0000313" key="2">
    <source>
        <dbReference type="EMBL" id="KTD00192.1"/>
    </source>
</evidence>